<comment type="subcellular location">
    <subcellularLocation>
        <location evidence="1">Membrane</location>
        <topology evidence="1">Multi-pass membrane protein</topology>
    </subcellularLocation>
</comment>
<keyword evidence="6 11" id="KW-0812">Transmembrane</keyword>
<protein>
    <submittedName>
        <fullName evidence="12">Putative sulfate transport protein CysZ</fullName>
    </submittedName>
</protein>
<keyword evidence="10" id="KW-0198">Cysteine biosynthesis</keyword>
<dbReference type="Pfam" id="PF07264">
    <property type="entry name" value="EI24"/>
    <property type="match status" value="1"/>
</dbReference>
<dbReference type="Proteomes" id="UP000201728">
    <property type="component" value="Chromosome"/>
</dbReference>
<feature type="transmembrane region" description="Helical" evidence="11">
    <location>
        <begin position="134"/>
        <end position="154"/>
    </location>
</feature>
<evidence type="ECO:0000256" key="7">
    <source>
        <dbReference type="ARBA" id="ARBA00022989"/>
    </source>
</evidence>
<dbReference type="NCBIfam" id="NF003433">
    <property type="entry name" value="PRK04949.1"/>
    <property type="match status" value="1"/>
</dbReference>
<evidence type="ECO:0000313" key="12">
    <source>
        <dbReference type="EMBL" id="ASQ45623.1"/>
    </source>
</evidence>
<keyword evidence="3" id="KW-1003">Cell membrane</keyword>
<organism evidence="12 13">
    <name type="scientific">Legionella clemsonensis</name>
    <dbReference type="NCBI Taxonomy" id="1867846"/>
    <lineage>
        <taxon>Bacteria</taxon>
        <taxon>Pseudomonadati</taxon>
        <taxon>Pseudomonadota</taxon>
        <taxon>Gammaproteobacteria</taxon>
        <taxon>Legionellales</taxon>
        <taxon>Legionellaceae</taxon>
        <taxon>Legionella</taxon>
    </lineage>
</organism>
<sequence length="239" mass="27724">MTDFFSGMHYFFLGFKNLTRRGLRTFVILPIIFNLLIYAAIAYIGYHYLSPLVHHYVSKLPEWLSFLSSLFTILFFILFILFFLTTFSVLANVCAAPFNGLLAERAQKLIKNEALPERGWLILIIQAIKRQSQFLLFYIPRLILMCGLFFIPPLHPLLPFLWFLFNSWILSIQYQDFVMDNNLIDFKKMRQMISHKKALSLGFGMTISGLSFIPFLNLIIMPAAVVGSVYLFTKEYSAA</sequence>
<keyword evidence="2" id="KW-0813">Transport</keyword>
<dbReference type="AlphaFoldDB" id="A0A222P197"/>
<dbReference type="KEGG" id="lcd:clem_05335"/>
<dbReference type="GO" id="GO:0019344">
    <property type="term" value="P:cysteine biosynthetic process"/>
    <property type="evidence" value="ECO:0007669"/>
    <property type="project" value="UniProtKB-KW"/>
</dbReference>
<dbReference type="OrthoDB" id="5292355at2"/>
<evidence type="ECO:0000256" key="2">
    <source>
        <dbReference type="ARBA" id="ARBA00022448"/>
    </source>
</evidence>
<evidence type="ECO:0000256" key="3">
    <source>
        <dbReference type="ARBA" id="ARBA00022475"/>
    </source>
</evidence>
<reference evidence="13" key="1">
    <citation type="submission" date="2016-07" db="EMBL/GenBank/DDBJ databases">
        <authorList>
            <person name="Florea S."/>
            <person name="Webb J.S."/>
            <person name="Jaromczyk J."/>
            <person name="Schardl C.L."/>
        </authorList>
    </citation>
    <scope>NUCLEOTIDE SEQUENCE [LARGE SCALE GENOMIC DNA]</scope>
    <source>
        <strain evidence="13">CDC-D5610</strain>
    </source>
</reference>
<keyword evidence="13" id="KW-1185">Reference proteome</keyword>
<evidence type="ECO:0000256" key="4">
    <source>
        <dbReference type="ARBA" id="ARBA00022519"/>
    </source>
</evidence>
<evidence type="ECO:0000256" key="9">
    <source>
        <dbReference type="ARBA" id="ARBA00023136"/>
    </source>
</evidence>
<evidence type="ECO:0000256" key="5">
    <source>
        <dbReference type="ARBA" id="ARBA00022605"/>
    </source>
</evidence>
<dbReference type="RefSeq" id="WP_094090664.1">
    <property type="nucleotide sequence ID" value="NZ_CP016397.1"/>
</dbReference>
<feature type="transmembrane region" description="Helical" evidence="11">
    <location>
        <begin position="69"/>
        <end position="102"/>
    </location>
</feature>
<dbReference type="PANTHER" id="PTHR37468:SF1">
    <property type="entry name" value="SULFATE TRANSPORTER CYSZ"/>
    <property type="match status" value="1"/>
</dbReference>
<proteinExistence type="predicted"/>
<dbReference type="GO" id="GO:0009675">
    <property type="term" value="F:high-affinity sulfate:proton symporter activity"/>
    <property type="evidence" value="ECO:0007669"/>
    <property type="project" value="TreeGrafter"/>
</dbReference>
<evidence type="ECO:0000313" key="13">
    <source>
        <dbReference type="Proteomes" id="UP000201728"/>
    </source>
</evidence>
<name>A0A222P197_9GAMM</name>
<keyword evidence="7 11" id="KW-1133">Transmembrane helix</keyword>
<keyword evidence="5" id="KW-0028">Amino-acid biosynthesis</keyword>
<dbReference type="PANTHER" id="PTHR37468">
    <property type="entry name" value="SULFATE TRANSPORTER CYSZ"/>
    <property type="match status" value="1"/>
</dbReference>
<feature type="transmembrane region" description="Helical" evidence="11">
    <location>
        <begin position="199"/>
        <end position="232"/>
    </location>
</feature>
<keyword evidence="8" id="KW-0764">Sulfate transport</keyword>
<evidence type="ECO:0000256" key="6">
    <source>
        <dbReference type="ARBA" id="ARBA00022692"/>
    </source>
</evidence>
<feature type="transmembrane region" description="Helical" evidence="11">
    <location>
        <begin position="160"/>
        <end position="178"/>
    </location>
</feature>
<dbReference type="InterPro" id="IPR059112">
    <property type="entry name" value="CysZ/EI24"/>
</dbReference>
<evidence type="ECO:0000256" key="10">
    <source>
        <dbReference type="ARBA" id="ARBA00023192"/>
    </source>
</evidence>
<evidence type="ECO:0000256" key="8">
    <source>
        <dbReference type="ARBA" id="ARBA00023032"/>
    </source>
</evidence>
<gene>
    <name evidence="12" type="ORF">clem_05335</name>
</gene>
<dbReference type="EMBL" id="CP016397">
    <property type="protein sequence ID" value="ASQ45623.1"/>
    <property type="molecule type" value="Genomic_DNA"/>
</dbReference>
<evidence type="ECO:0000256" key="1">
    <source>
        <dbReference type="ARBA" id="ARBA00004141"/>
    </source>
</evidence>
<evidence type="ECO:0000256" key="11">
    <source>
        <dbReference type="SAM" id="Phobius"/>
    </source>
</evidence>
<accession>A0A222P197</accession>
<keyword evidence="9 11" id="KW-0472">Membrane</keyword>
<dbReference type="GO" id="GO:0000103">
    <property type="term" value="P:sulfate assimilation"/>
    <property type="evidence" value="ECO:0007669"/>
    <property type="project" value="TreeGrafter"/>
</dbReference>
<dbReference type="GO" id="GO:0005886">
    <property type="term" value="C:plasma membrane"/>
    <property type="evidence" value="ECO:0007669"/>
    <property type="project" value="TreeGrafter"/>
</dbReference>
<keyword evidence="4" id="KW-0997">Cell inner membrane</keyword>
<feature type="transmembrane region" description="Helical" evidence="11">
    <location>
        <begin position="26"/>
        <end position="49"/>
    </location>
</feature>
<dbReference type="InterPro" id="IPR050480">
    <property type="entry name" value="CysZ-like"/>
</dbReference>